<dbReference type="InterPro" id="IPR019267">
    <property type="entry name" value="CRISPR-assoc_Cas6_C"/>
</dbReference>
<dbReference type="EMBL" id="JANFYT010000010">
    <property type="protein sequence ID" value="MCQ4814013.1"/>
    <property type="molecule type" value="Genomic_DNA"/>
</dbReference>
<feature type="domain" description="CRISPR-associated protein Cas6 C-terminal" evidence="1">
    <location>
        <begin position="128"/>
        <end position="243"/>
    </location>
</feature>
<dbReference type="Proteomes" id="UP001205919">
    <property type="component" value="Unassembled WGS sequence"/>
</dbReference>
<reference evidence="2 3" key="1">
    <citation type="submission" date="2022-06" db="EMBL/GenBank/DDBJ databases">
        <title>Isolation of gut microbiota from human fecal samples.</title>
        <authorList>
            <person name="Pamer E.G."/>
            <person name="Barat B."/>
            <person name="Waligurski E."/>
            <person name="Medina S."/>
            <person name="Paddock L."/>
            <person name="Mostad J."/>
        </authorList>
    </citation>
    <scope>NUCLEOTIDE SEQUENCE [LARGE SCALE GENOMIC DNA]</scope>
    <source>
        <strain evidence="2 3">DFI.9.90</strain>
    </source>
</reference>
<proteinExistence type="predicted"/>
<dbReference type="RefSeq" id="WP_008711427.1">
    <property type="nucleotide sequence ID" value="NZ_CABKQM010000008.1"/>
</dbReference>
<evidence type="ECO:0000313" key="3">
    <source>
        <dbReference type="Proteomes" id="UP001205919"/>
    </source>
</evidence>
<sequence length="251" mass="27849">MIKEYTLRLKRRGGEAPLEYADAYPLYAALLELAGTRTAQNLHEEGRPSLSQYLMPMEGGAGALWRITLWKKEEQEEIAPLLTKNREFTLRSKKTTLTVEEKSVIEISSLSELLEIPGANRDASRFFLRFLSPASYRSGGEYQIFPSVRHIVRSAAQTWNDVFPENSMDDEEAMSMLEAGVKITGYNLKSVYYALKGNKIPAFCGTATLNARLSAPMLQLLRALLSLGTLCGTGIKTTLGMGGMKATESPR</sequence>
<dbReference type="Gene3D" id="3.30.70.1900">
    <property type="match status" value="1"/>
</dbReference>
<protein>
    <submittedName>
        <fullName evidence="2">CRISPR system precrRNA processing endoribonuclease RAMP protein Cas6</fullName>
    </submittedName>
</protein>
<dbReference type="AlphaFoldDB" id="A0AAW5K5M1"/>
<dbReference type="Pfam" id="PF10040">
    <property type="entry name" value="CRISPR_Cas6"/>
    <property type="match status" value="1"/>
</dbReference>
<name>A0AAW5K5M1_9BACT</name>
<organism evidence="2 3">
    <name type="scientific">Cloacibacillus evryensis</name>
    <dbReference type="NCBI Taxonomy" id="508460"/>
    <lineage>
        <taxon>Bacteria</taxon>
        <taxon>Thermotogati</taxon>
        <taxon>Synergistota</taxon>
        <taxon>Synergistia</taxon>
        <taxon>Synergistales</taxon>
        <taxon>Synergistaceae</taxon>
        <taxon>Cloacibacillus</taxon>
    </lineage>
</organism>
<dbReference type="CDD" id="cd21141">
    <property type="entry name" value="Cas6_III-like"/>
    <property type="match status" value="1"/>
</dbReference>
<evidence type="ECO:0000313" key="2">
    <source>
        <dbReference type="EMBL" id="MCQ4814013.1"/>
    </source>
</evidence>
<keyword evidence="3" id="KW-1185">Reference proteome</keyword>
<dbReference type="GeneID" id="95756099"/>
<comment type="caution">
    <text evidence="2">The sequence shown here is derived from an EMBL/GenBank/DDBJ whole genome shotgun (WGS) entry which is preliminary data.</text>
</comment>
<accession>A0AAW5K5M1</accession>
<gene>
    <name evidence="2" type="primary">cas6</name>
    <name evidence="2" type="ORF">NE630_06160</name>
</gene>
<evidence type="ECO:0000259" key="1">
    <source>
        <dbReference type="Pfam" id="PF10040"/>
    </source>
</evidence>